<dbReference type="RefSeq" id="WP_209995513.1">
    <property type="nucleotide sequence ID" value="NZ_BAAAJY010000006.1"/>
</dbReference>
<proteinExistence type="predicted"/>
<dbReference type="Proteomes" id="UP001296993">
    <property type="component" value="Unassembled WGS sequence"/>
</dbReference>
<reference evidence="2 3" key="1">
    <citation type="submission" date="2021-03" db="EMBL/GenBank/DDBJ databases">
        <title>Sequencing the genomes of 1000 actinobacteria strains.</title>
        <authorList>
            <person name="Klenk H.-P."/>
        </authorList>
    </citation>
    <scope>NUCLEOTIDE SEQUENCE [LARGE SCALE GENOMIC DNA]</scope>
    <source>
        <strain evidence="2 3">DSM 15797</strain>
    </source>
</reference>
<protein>
    <recommendedName>
        <fullName evidence="4">DUF222 domain-containing protein</fullName>
    </recommendedName>
</protein>
<evidence type="ECO:0000313" key="2">
    <source>
        <dbReference type="EMBL" id="MBP2384805.1"/>
    </source>
</evidence>
<sequence length="411" mass="44473">METGTLIQALTDPRDDPEHPVLPDDELRLLIAAGKFLGDLCTALAAHTTNSPTRAALFAYTVENVHKILDYAQLQAAKTAQGNLVHEMPADTLTELRAISDAPGPYLQGETALPADPRTVPSGLLAFRDTTEFLQRTLAITHFDAKARIHAAFALLPGTDVFGNPQPPRYPILAEQLRSGAARVKPTAAAARKLDKLRPGIQRQSAPGNLGFRIEDQVARSVKEDTSRNTKRLLEALGEELDGAATTPTAEEIRAKTGVFITKRTRNFTYMNLCMLNLDAEVFLSHFAQTDNPRTLAGNREAMAAAATRPGPAAATETNEANGTTEAQDGPDWFTKPADAATFGTPTPAEGYDFGDDSMGMFNTTAPRHRRPHAPATPPANPVESHEHPKDRSREGRRRSAHRPTGGLRTS</sequence>
<feature type="compositionally biased region" description="Low complexity" evidence="1">
    <location>
        <begin position="301"/>
        <end position="327"/>
    </location>
</feature>
<dbReference type="EMBL" id="JAGIOF010000001">
    <property type="protein sequence ID" value="MBP2384805.1"/>
    <property type="molecule type" value="Genomic_DNA"/>
</dbReference>
<evidence type="ECO:0008006" key="4">
    <source>
        <dbReference type="Google" id="ProtNLM"/>
    </source>
</evidence>
<keyword evidence="3" id="KW-1185">Reference proteome</keyword>
<comment type="caution">
    <text evidence="2">The sequence shown here is derived from an EMBL/GenBank/DDBJ whole genome shotgun (WGS) entry which is preliminary data.</text>
</comment>
<evidence type="ECO:0000313" key="3">
    <source>
        <dbReference type="Proteomes" id="UP001296993"/>
    </source>
</evidence>
<name>A0ABS4X8L2_9MICC</name>
<feature type="compositionally biased region" description="Basic and acidic residues" evidence="1">
    <location>
        <begin position="384"/>
        <end position="394"/>
    </location>
</feature>
<evidence type="ECO:0000256" key="1">
    <source>
        <dbReference type="SAM" id="MobiDB-lite"/>
    </source>
</evidence>
<gene>
    <name evidence="2" type="ORF">JOF47_000316</name>
</gene>
<feature type="region of interest" description="Disordered" evidence="1">
    <location>
        <begin position="301"/>
        <end position="411"/>
    </location>
</feature>
<accession>A0ABS4X8L2</accession>
<organism evidence="2 3">
    <name type="scientific">Paeniglutamicibacter kerguelensis</name>
    <dbReference type="NCBI Taxonomy" id="254788"/>
    <lineage>
        <taxon>Bacteria</taxon>
        <taxon>Bacillati</taxon>
        <taxon>Actinomycetota</taxon>
        <taxon>Actinomycetes</taxon>
        <taxon>Micrococcales</taxon>
        <taxon>Micrococcaceae</taxon>
        <taxon>Paeniglutamicibacter</taxon>
    </lineage>
</organism>